<organism evidence="2 3">
    <name type="scientific">Chromohalobacter japonicus</name>
    <dbReference type="NCBI Taxonomy" id="223900"/>
    <lineage>
        <taxon>Bacteria</taxon>
        <taxon>Pseudomonadati</taxon>
        <taxon>Pseudomonadota</taxon>
        <taxon>Gammaproteobacteria</taxon>
        <taxon>Oceanospirillales</taxon>
        <taxon>Halomonadaceae</taxon>
        <taxon>Chromohalobacter</taxon>
    </lineage>
</organism>
<accession>A0A1Q8TH97</accession>
<dbReference type="STRING" id="223900.GCA_000821045_02611"/>
<comment type="caution">
    <text evidence="2">The sequence shown here is derived from an EMBL/GenBank/DDBJ whole genome shotgun (WGS) entry which is preliminary data.</text>
</comment>
<protein>
    <recommendedName>
        <fullName evidence="4">DUF1315 domain-containing protein</fullName>
    </recommendedName>
</protein>
<evidence type="ECO:0000313" key="2">
    <source>
        <dbReference type="EMBL" id="OLO13043.1"/>
    </source>
</evidence>
<gene>
    <name evidence="2" type="ORF">BTW10_01345</name>
</gene>
<evidence type="ECO:0008006" key="4">
    <source>
        <dbReference type="Google" id="ProtNLM"/>
    </source>
</evidence>
<dbReference type="Proteomes" id="UP000186806">
    <property type="component" value="Unassembled WGS sequence"/>
</dbReference>
<dbReference type="Pfam" id="PF07023">
    <property type="entry name" value="DUF1315"/>
    <property type="match status" value="1"/>
</dbReference>
<proteinExistence type="predicted"/>
<dbReference type="EMBL" id="MSDQ01000003">
    <property type="protein sequence ID" value="OLO13043.1"/>
    <property type="molecule type" value="Genomic_DNA"/>
</dbReference>
<evidence type="ECO:0000256" key="1">
    <source>
        <dbReference type="SAM" id="MobiDB-lite"/>
    </source>
</evidence>
<sequence length="87" mass="9939">MSDMTFDKMVAQMTPAMYDSFKQAIALRKWPDGQRLSQEQTELCLEAVMKYEVAHDIPENERVGYLERGGCGTNDETGESDAIKWMN</sequence>
<feature type="region of interest" description="Disordered" evidence="1">
    <location>
        <begin position="68"/>
        <end position="87"/>
    </location>
</feature>
<dbReference type="InterPro" id="IPR009749">
    <property type="entry name" value="DUF1315"/>
</dbReference>
<dbReference type="AlphaFoldDB" id="A0A1Q8TH97"/>
<name>A0A1Q8TH97_9GAMM</name>
<dbReference type="RefSeq" id="WP_075367834.1">
    <property type="nucleotide sequence ID" value="NZ_MSDQ01000003.1"/>
</dbReference>
<evidence type="ECO:0000313" key="3">
    <source>
        <dbReference type="Proteomes" id="UP000186806"/>
    </source>
</evidence>
<keyword evidence="3" id="KW-1185">Reference proteome</keyword>
<reference evidence="2 3" key="1">
    <citation type="submission" date="2016-12" db="EMBL/GenBank/DDBJ databases">
        <title>Draft genome sequences of strains Salinicola socius SMB35, Salinicola sp. MH3R3-1 and Chromohalobacter sp. SMB17 from the Verkhnekamsk potash mining region of Russia.</title>
        <authorList>
            <person name="Mavrodi D.V."/>
            <person name="Olsson B.E."/>
            <person name="Korsakova E.S."/>
            <person name="Pyankova A."/>
            <person name="Mavrodi O.V."/>
            <person name="Plotnikova E.G."/>
        </authorList>
    </citation>
    <scope>NUCLEOTIDE SEQUENCE [LARGE SCALE GENOMIC DNA]</scope>
    <source>
        <strain evidence="2 3">SMB17</strain>
    </source>
</reference>